<keyword evidence="3" id="KW-1185">Reference proteome</keyword>
<name>A0ABD0QHH3_CIRMR</name>
<dbReference type="AlphaFoldDB" id="A0ABD0QHH3"/>
<evidence type="ECO:0000313" key="2">
    <source>
        <dbReference type="EMBL" id="KAL0185664.1"/>
    </source>
</evidence>
<protein>
    <submittedName>
        <fullName evidence="2">Uncharacterized protein</fullName>
    </submittedName>
</protein>
<feature type="non-terminal residue" evidence="2">
    <location>
        <position position="54"/>
    </location>
</feature>
<dbReference type="Proteomes" id="UP001529510">
    <property type="component" value="Unassembled WGS sequence"/>
</dbReference>
<gene>
    <name evidence="2" type="ORF">M9458_017334</name>
</gene>
<proteinExistence type="predicted"/>
<sequence>MALPEENLQAPDRSHRRNPSSVGVLRGVHRNRPLRLGNLQSPLAGPPSRVVKEE</sequence>
<organism evidence="2 3">
    <name type="scientific">Cirrhinus mrigala</name>
    <name type="common">Mrigala</name>
    <dbReference type="NCBI Taxonomy" id="683832"/>
    <lineage>
        <taxon>Eukaryota</taxon>
        <taxon>Metazoa</taxon>
        <taxon>Chordata</taxon>
        <taxon>Craniata</taxon>
        <taxon>Vertebrata</taxon>
        <taxon>Euteleostomi</taxon>
        <taxon>Actinopterygii</taxon>
        <taxon>Neopterygii</taxon>
        <taxon>Teleostei</taxon>
        <taxon>Ostariophysi</taxon>
        <taxon>Cypriniformes</taxon>
        <taxon>Cyprinidae</taxon>
        <taxon>Labeoninae</taxon>
        <taxon>Labeonini</taxon>
        <taxon>Cirrhinus</taxon>
    </lineage>
</organism>
<feature type="non-terminal residue" evidence="2">
    <location>
        <position position="1"/>
    </location>
</feature>
<dbReference type="EMBL" id="JAMKFB020000008">
    <property type="protein sequence ID" value="KAL0185664.1"/>
    <property type="molecule type" value="Genomic_DNA"/>
</dbReference>
<evidence type="ECO:0000313" key="3">
    <source>
        <dbReference type="Proteomes" id="UP001529510"/>
    </source>
</evidence>
<reference evidence="2 3" key="1">
    <citation type="submission" date="2024-05" db="EMBL/GenBank/DDBJ databases">
        <title>Genome sequencing and assembly of Indian major carp, Cirrhinus mrigala (Hamilton, 1822).</title>
        <authorList>
            <person name="Mohindra V."/>
            <person name="Chowdhury L.M."/>
            <person name="Lal K."/>
            <person name="Jena J.K."/>
        </authorList>
    </citation>
    <scope>NUCLEOTIDE SEQUENCE [LARGE SCALE GENOMIC DNA]</scope>
    <source>
        <strain evidence="2">CM1030</strain>
        <tissue evidence="2">Blood</tissue>
    </source>
</reference>
<accession>A0ABD0QHH3</accession>
<comment type="caution">
    <text evidence="2">The sequence shown here is derived from an EMBL/GenBank/DDBJ whole genome shotgun (WGS) entry which is preliminary data.</text>
</comment>
<evidence type="ECO:0000256" key="1">
    <source>
        <dbReference type="SAM" id="MobiDB-lite"/>
    </source>
</evidence>
<feature type="region of interest" description="Disordered" evidence="1">
    <location>
        <begin position="1"/>
        <end position="54"/>
    </location>
</feature>